<accession>A0A656JZC5</accession>
<evidence type="ECO:0000313" key="2">
    <source>
        <dbReference type="Proteomes" id="UP000018849"/>
    </source>
</evidence>
<sequence length="63" mass="6919">MIPDAFVIIVADAEDFRHIHIAVQLKRPFATEVLVLQVDVIVGLGAETDVLAADQRQVLIEPV</sequence>
<proteinExistence type="predicted"/>
<organism evidence="1 2">
    <name type="scientific">Pseudomonas syringae pv. actinidiae ICMP 19096</name>
    <dbReference type="NCBI Taxonomy" id="1194405"/>
    <lineage>
        <taxon>Bacteria</taxon>
        <taxon>Pseudomonadati</taxon>
        <taxon>Pseudomonadota</taxon>
        <taxon>Gammaproteobacteria</taxon>
        <taxon>Pseudomonadales</taxon>
        <taxon>Pseudomonadaceae</taxon>
        <taxon>Pseudomonas</taxon>
        <taxon>Pseudomonas syringae</taxon>
    </lineage>
</organism>
<reference evidence="1 2" key="1">
    <citation type="journal article" date="2013" name="PLoS Pathog.">
        <title>Genomic analysis of the Kiwifruit pathogen Pseudomonas syringae pv. actinidiae provides insight into the origins of an emergent plant disease.</title>
        <authorList>
            <person name="McCann H.C."/>
            <person name="Rikkerink E.H."/>
            <person name="Bertels F."/>
            <person name="Fiers M."/>
            <person name="Lu A."/>
            <person name="Rees-George J."/>
            <person name="Andersen M.T."/>
            <person name="Gleave A.P."/>
            <person name="Haubold B."/>
            <person name="Wohlers M.W."/>
            <person name="Guttman D.S."/>
            <person name="Wang P.W."/>
            <person name="Straub C."/>
            <person name="Vanneste J.L."/>
            <person name="Rainey P.B."/>
            <person name="Templeton M.D."/>
        </authorList>
    </citation>
    <scope>NUCLEOTIDE SEQUENCE [LARGE SCALE GENOMIC DNA]</scope>
    <source>
        <strain evidence="1 2">ICMP 19096</strain>
    </source>
</reference>
<dbReference type="AlphaFoldDB" id="A0A656JZC5"/>
<dbReference type="Proteomes" id="UP000018849">
    <property type="component" value="Unassembled WGS sequence"/>
</dbReference>
<dbReference type="EMBL" id="AOKF01001150">
    <property type="protein sequence ID" value="EPN62541.1"/>
    <property type="molecule type" value="Genomic_DNA"/>
</dbReference>
<gene>
    <name evidence="1" type="ORF">A245_13660</name>
</gene>
<name>A0A656JZC5_PSESF</name>
<evidence type="ECO:0000313" key="1">
    <source>
        <dbReference type="EMBL" id="EPN62541.1"/>
    </source>
</evidence>
<comment type="caution">
    <text evidence="1">The sequence shown here is derived from an EMBL/GenBank/DDBJ whole genome shotgun (WGS) entry which is preliminary data.</text>
</comment>
<protein>
    <submittedName>
        <fullName evidence="1">Uncharacterized protein</fullName>
    </submittedName>
</protein>